<evidence type="ECO:0000313" key="1">
    <source>
        <dbReference type="EMBL" id="QDF40601.1"/>
    </source>
</evidence>
<evidence type="ECO:0000313" key="2">
    <source>
        <dbReference type="Proteomes" id="UP000319298"/>
    </source>
</evidence>
<accession>A0ABX5WBL0</accession>
<dbReference type="EMBL" id="CP041090">
    <property type="protein sequence ID" value="QDF40601.1"/>
    <property type="molecule type" value="Genomic_DNA"/>
</dbReference>
<organism evidence="1 2">
    <name type="scientific">Bradyrhizobium symbiodeficiens</name>
    <dbReference type="NCBI Taxonomy" id="1404367"/>
    <lineage>
        <taxon>Bacteria</taxon>
        <taxon>Pseudomonadati</taxon>
        <taxon>Pseudomonadota</taxon>
        <taxon>Alphaproteobacteria</taxon>
        <taxon>Hyphomicrobiales</taxon>
        <taxon>Nitrobacteraceae</taxon>
        <taxon>Bradyrhizobium</taxon>
    </lineage>
</organism>
<reference evidence="1 2" key="2">
    <citation type="journal article" date="2020" name="Int. J. Syst. Evol. Microbiol.">
        <title>Description and complete genome sequences of Bradyrhizobium symbiodeficiens sp. nov., a non-symbiotic bacterium associated with legumes native to Canada.</title>
        <authorList>
            <person name="Bromfield E.S.P."/>
            <person name="Cloutier S."/>
            <person name="Nguyen H.D.T."/>
        </authorList>
    </citation>
    <scope>NUCLEOTIDE SEQUENCE [LARGE SCALE GENOMIC DNA]</scope>
    <source>
        <strain evidence="1 2">65S1MB</strain>
    </source>
</reference>
<dbReference type="Proteomes" id="UP000319298">
    <property type="component" value="Chromosome"/>
</dbReference>
<dbReference type="RefSeq" id="WP_140481457.1">
    <property type="nucleotide sequence ID" value="NZ_CP041090.2"/>
</dbReference>
<gene>
    <name evidence="1" type="ORF">FJN17_25190</name>
</gene>
<protein>
    <submittedName>
        <fullName evidence="1">Uncharacterized protein</fullName>
    </submittedName>
</protein>
<reference evidence="2" key="1">
    <citation type="submission" date="2019-06" db="EMBL/GenBank/DDBJ databases">
        <title>Whole-Genome Sequence of Bradyrhizobium sp. 3 Strain 65S1MB.</title>
        <authorList>
            <person name="Bromfield E.S.P."/>
            <person name="Cloutier S."/>
            <person name="Nguyen H.D.T."/>
        </authorList>
    </citation>
    <scope>NUCLEOTIDE SEQUENCE [LARGE SCALE GENOMIC DNA]</scope>
    <source>
        <strain evidence="2">65S1MB</strain>
    </source>
</reference>
<sequence>MSAYDIAYLSSELVELGEGAAGALGGNFDPSAAAWSQHHAMLATESVAAVRLDSEITSYWVGESSGCFRPCTDCLAPRSR</sequence>
<proteinExistence type="predicted"/>
<keyword evidence="2" id="KW-1185">Reference proteome</keyword>
<name>A0ABX5WBL0_9BRAD</name>